<evidence type="ECO:0000313" key="2">
    <source>
        <dbReference type="RefSeq" id="XP_075080452.1"/>
    </source>
</evidence>
<gene>
    <name evidence="2" type="primary">LOC142165958</name>
</gene>
<reference evidence="2" key="2">
    <citation type="submission" date="2025-08" db="UniProtKB">
        <authorList>
            <consortium name="RefSeq"/>
        </authorList>
    </citation>
    <scope>IDENTIFICATION</scope>
    <source>
        <tissue evidence="2">Leaf</tissue>
    </source>
</reference>
<name>A0AC58S637_TOBAC</name>
<protein>
    <submittedName>
        <fullName evidence="2">Uncharacterized protein LOC142165958</fullName>
    </submittedName>
</protein>
<accession>A0AC58S637</accession>
<dbReference type="Proteomes" id="UP000790787">
    <property type="component" value="Chromosome 11"/>
</dbReference>
<proteinExistence type="predicted"/>
<dbReference type="RefSeq" id="XP_075080452.1">
    <property type="nucleotide sequence ID" value="XM_075224351.1"/>
</dbReference>
<evidence type="ECO:0000313" key="1">
    <source>
        <dbReference type="Proteomes" id="UP000790787"/>
    </source>
</evidence>
<organism evidence="1 2">
    <name type="scientific">Nicotiana tabacum</name>
    <name type="common">Common tobacco</name>
    <dbReference type="NCBI Taxonomy" id="4097"/>
    <lineage>
        <taxon>Eukaryota</taxon>
        <taxon>Viridiplantae</taxon>
        <taxon>Streptophyta</taxon>
        <taxon>Embryophyta</taxon>
        <taxon>Tracheophyta</taxon>
        <taxon>Spermatophyta</taxon>
        <taxon>Magnoliopsida</taxon>
        <taxon>eudicotyledons</taxon>
        <taxon>Gunneridae</taxon>
        <taxon>Pentapetalae</taxon>
        <taxon>asterids</taxon>
        <taxon>lamiids</taxon>
        <taxon>Solanales</taxon>
        <taxon>Solanaceae</taxon>
        <taxon>Nicotianoideae</taxon>
        <taxon>Nicotianeae</taxon>
        <taxon>Nicotiana</taxon>
    </lineage>
</organism>
<reference evidence="1" key="1">
    <citation type="journal article" date="2014" name="Nat. Commun.">
        <title>The tobacco genome sequence and its comparison with those of tomato and potato.</title>
        <authorList>
            <person name="Sierro N."/>
            <person name="Battey J.N."/>
            <person name="Ouadi S."/>
            <person name="Bakaher N."/>
            <person name="Bovet L."/>
            <person name="Willig A."/>
            <person name="Goepfert S."/>
            <person name="Peitsch M.C."/>
            <person name="Ivanov N.V."/>
        </authorList>
    </citation>
    <scope>NUCLEOTIDE SEQUENCE [LARGE SCALE GENOMIC DNA]</scope>
</reference>
<sequence length="284" mass="32550">MWRRMLNAREEVEHEIMWEIKSGTTNIWHENWTGLGALYHVLPPDFPINEDLQDVAKLRQGGLWNEQLDDQSFSEDIADHIKHNVHYNGAAGINVPLVQVKQVIRNWWTAKCCPKLKPLFQAVPAIISWEVWKKRNTNKNGGTVSTNKAIHKVNKTLHYLAGVRYLWLSHIPMLWPDMIQFFEAYKPILITRRVTWQLPHQGWYKCNTDGASKGNPRSGSLGFCVRNDVGDLVYARVVDLGVTTNVVAEAKAILQGLEYCVEHDLHPLLLETDSLVLKKTIEGE</sequence>
<keyword evidence="1" id="KW-1185">Reference proteome</keyword>